<evidence type="ECO:0008006" key="3">
    <source>
        <dbReference type="Google" id="ProtNLM"/>
    </source>
</evidence>
<keyword evidence="2" id="KW-1185">Reference proteome</keyword>
<evidence type="ECO:0000313" key="2">
    <source>
        <dbReference type="Proteomes" id="UP001066276"/>
    </source>
</evidence>
<evidence type="ECO:0000313" key="1">
    <source>
        <dbReference type="EMBL" id="KAJ1110395.1"/>
    </source>
</evidence>
<protein>
    <recommendedName>
        <fullName evidence="3">Secreted protein</fullName>
    </recommendedName>
</protein>
<proteinExistence type="predicted"/>
<name>A0AAV7N696_PLEWA</name>
<dbReference type="Proteomes" id="UP001066276">
    <property type="component" value="Chromosome 9"/>
</dbReference>
<reference evidence="1" key="1">
    <citation type="journal article" date="2022" name="bioRxiv">
        <title>Sequencing and chromosome-scale assembly of the giantPleurodeles waltlgenome.</title>
        <authorList>
            <person name="Brown T."/>
            <person name="Elewa A."/>
            <person name="Iarovenko S."/>
            <person name="Subramanian E."/>
            <person name="Araus A.J."/>
            <person name="Petzold A."/>
            <person name="Susuki M."/>
            <person name="Suzuki K.-i.T."/>
            <person name="Hayashi T."/>
            <person name="Toyoda A."/>
            <person name="Oliveira C."/>
            <person name="Osipova E."/>
            <person name="Leigh N.D."/>
            <person name="Simon A."/>
            <person name="Yun M.H."/>
        </authorList>
    </citation>
    <scope>NUCLEOTIDE SEQUENCE</scope>
    <source>
        <strain evidence="1">20211129_DDA</strain>
        <tissue evidence="1">Liver</tissue>
    </source>
</reference>
<accession>A0AAV7N696</accession>
<comment type="caution">
    <text evidence="1">The sequence shown here is derived from an EMBL/GenBank/DDBJ whole genome shotgun (WGS) entry which is preliminary data.</text>
</comment>
<dbReference type="EMBL" id="JANPWB010000013">
    <property type="protein sequence ID" value="KAJ1110395.1"/>
    <property type="molecule type" value="Genomic_DNA"/>
</dbReference>
<dbReference type="AlphaFoldDB" id="A0AAV7N696"/>
<sequence length="115" mass="11605">MLLMSDRVVPAGHVAVQMVVQVAVAAAEMLPVLAVVQVSVVVEGDTIPSPAASNGLSLGRMLQTDVVAAAVQVAVQVAVQMVQVAVVAVVETMVRVAAIPDEMVVTSPSPGGIVP</sequence>
<gene>
    <name evidence="1" type="ORF">NDU88_007747</name>
</gene>
<organism evidence="1 2">
    <name type="scientific">Pleurodeles waltl</name>
    <name type="common">Iberian ribbed newt</name>
    <dbReference type="NCBI Taxonomy" id="8319"/>
    <lineage>
        <taxon>Eukaryota</taxon>
        <taxon>Metazoa</taxon>
        <taxon>Chordata</taxon>
        <taxon>Craniata</taxon>
        <taxon>Vertebrata</taxon>
        <taxon>Euteleostomi</taxon>
        <taxon>Amphibia</taxon>
        <taxon>Batrachia</taxon>
        <taxon>Caudata</taxon>
        <taxon>Salamandroidea</taxon>
        <taxon>Salamandridae</taxon>
        <taxon>Pleurodelinae</taxon>
        <taxon>Pleurodeles</taxon>
    </lineage>
</organism>